<accession>A0ABW4JMY2</accession>
<dbReference type="InterPro" id="IPR000515">
    <property type="entry name" value="MetI-like"/>
</dbReference>
<evidence type="ECO:0000256" key="4">
    <source>
        <dbReference type="ARBA" id="ARBA00022692"/>
    </source>
</evidence>
<dbReference type="NCBIfam" id="TIGR02139">
    <property type="entry name" value="permease_CysT"/>
    <property type="match status" value="1"/>
</dbReference>
<dbReference type="PANTHER" id="PTHR30406">
    <property type="entry name" value="SULFATE TRANSPORT SYSTEM PERMEASE PROTEIN"/>
    <property type="match status" value="1"/>
</dbReference>
<feature type="transmembrane region" description="Helical" evidence="9">
    <location>
        <begin position="100"/>
        <end position="123"/>
    </location>
</feature>
<dbReference type="PROSITE" id="PS50928">
    <property type="entry name" value="ABC_TM1"/>
    <property type="match status" value="1"/>
</dbReference>
<comment type="subunit">
    <text evidence="2">The complex is composed of two ATP-binding proteins (CysA), two transmembrane proteins (CysT and CysW) and a solute-binding protein (CysP).</text>
</comment>
<dbReference type="EMBL" id="JBHUCX010000044">
    <property type="protein sequence ID" value="MFD1676192.1"/>
    <property type="molecule type" value="Genomic_DNA"/>
</dbReference>
<proteinExistence type="inferred from homology"/>
<protein>
    <recommendedName>
        <fullName evidence="9">Sulfate transport system permease protein CysT</fullName>
    </recommendedName>
</protein>
<dbReference type="PANTHER" id="PTHR30406:SF8">
    <property type="entry name" value="SULFATE TRANSPORT SYSTEM PERMEASE PROTEIN CYST"/>
    <property type="match status" value="1"/>
</dbReference>
<evidence type="ECO:0000256" key="9">
    <source>
        <dbReference type="RuleBase" id="RU366001"/>
    </source>
</evidence>
<dbReference type="RefSeq" id="WP_377944082.1">
    <property type="nucleotide sequence ID" value="NZ_JBHUCX010000044.1"/>
</dbReference>
<evidence type="ECO:0000256" key="1">
    <source>
        <dbReference type="ARBA" id="ARBA00004141"/>
    </source>
</evidence>
<evidence type="ECO:0000256" key="7">
    <source>
        <dbReference type="ARBA" id="ARBA00023136"/>
    </source>
</evidence>
<evidence type="ECO:0000256" key="5">
    <source>
        <dbReference type="ARBA" id="ARBA00022989"/>
    </source>
</evidence>
<comment type="function">
    <text evidence="9">Part of the ABC transporter complex (TC 3.A.1.6.1) involved in sulfate/thiosulfate import.</text>
</comment>
<feature type="transmembrane region" description="Helical" evidence="9">
    <location>
        <begin position="206"/>
        <end position="228"/>
    </location>
</feature>
<sequence length="293" mass="31806">MNRSIHTKISFVSVAGYMFLLIVLPVGSIFEQAFSGGVHQFIHAVIQPIGVAALRVTVETALIAAIINTIAGTFIAYALVRTQLPGKSILNALVDLPFAIPTTVSGIMLVLLYGPSAPLGIWLAHYHIQLVYSTAAIILAMVFVTFPYTIRAVQPLLEDIDVRMEEAASTLGASGWRIMKAIILPTLMPGILSGFTLIFSRSMAELGAVVVISGNLPMHTQVAAVYLYGLLENYDQQGAAAISVVLLAISFLALVYQLYMLKQKPQAKLKHIASWFTKKREGSDRYEASDRAV</sequence>
<feature type="transmembrane region" description="Helical" evidence="9">
    <location>
        <begin position="130"/>
        <end position="150"/>
    </location>
</feature>
<dbReference type="InterPro" id="IPR005667">
    <property type="entry name" value="Sulph_transpt2"/>
</dbReference>
<organism evidence="11 12">
    <name type="scientific">Alicyclobacillus fodiniaquatilis</name>
    <dbReference type="NCBI Taxonomy" id="1661150"/>
    <lineage>
        <taxon>Bacteria</taxon>
        <taxon>Bacillati</taxon>
        <taxon>Bacillota</taxon>
        <taxon>Bacilli</taxon>
        <taxon>Bacillales</taxon>
        <taxon>Alicyclobacillaceae</taxon>
        <taxon>Alicyclobacillus</taxon>
    </lineage>
</organism>
<evidence type="ECO:0000256" key="2">
    <source>
        <dbReference type="ARBA" id="ARBA00011779"/>
    </source>
</evidence>
<feature type="transmembrane region" description="Helical" evidence="9">
    <location>
        <begin position="178"/>
        <end position="199"/>
    </location>
</feature>
<comment type="function">
    <text evidence="8">Part of the ABC transporter complex CysAWTP (TC 3.A.1.6.1) involved in sulfate/thiosulfate import. Probably responsible for the translocation of the substrate across the membrane.</text>
</comment>
<dbReference type="SUPFAM" id="SSF161098">
    <property type="entry name" value="MetI-like"/>
    <property type="match status" value="1"/>
</dbReference>
<comment type="similarity">
    <text evidence="9">Belongs to the binding-protein-dependent transport system permease family. CysTW subfamily.</text>
</comment>
<feature type="transmembrane region" description="Helical" evidence="9">
    <location>
        <begin position="9"/>
        <end position="30"/>
    </location>
</feature>
<evidence type="ECO:0000259" key="10">
    <source>
        <dbReference type="PROSITE" id="PS50928"/>
    </source>
</evidence>
<gene>
    <name evidence="11" type="primary">cysT</name>
    <name evidence="11" type="ORF">ACFSB2_15920</name>
</gene>
<dbReference type="Proteomes" id="UP001597079">
    <property type="component" value="Unassembled WGS sequence"/>
</dbReference>
<dbReference type="Pfam" id="PF00528">
    <property type="entry name" value="BPD_transp_1"/>
    <property type="match status" value="1"/>
</dbReference>
<evidence type="ECO:0000256" key="8">
    <source>
        <dbReference type="ARBA" id="ARBA00025323"/>
    </source>
</evidence>
<evidence type="ECO:0000313" key="12">
    <source>
        <dbReference type="Proteomes" id="UP001597079"/>
    </source>
</evidence>
<feature type="transmembrane region" description="Helical" evidence="9">
    <location>
        <begin position="36"/>
        <end position="54"/>
    </location>
</feature>
<comment type="subcellular location">
    <subcellularLocation>
        <location evidence="1">Membrane</location>
        <topology evidence="1">Multi-pass membrane protein</topology>
    </subcellularLocation>
</comment>
<name>A0ABW4JMY2_9BACL</name>
<dbReference type="Gene3D" id="1.10.3720.10">
    <property type="entry name" value="MetI-like"/>
    <property type="match status" value="1"/>
</dbReference>
<keyword evidence="5 9" id="KW-1133">Transmembrane helix</keyword>
<keyword evidence="3 9" id="KW-0813">Transport</keyword>
<dbReference type="InterPro" id="IPR035906">
    <property type="entry name" value="MetI-like_sf"/>
</dbReference>
<evidence type="ECO:0000256" key="6">
    <source>
        <dbReference type="ARBA" id="ARBA00023032"/>
    </source>
</evidence>
<keyword evidence="12" id="KW-1185">Reference proteome</keyword>
<comment type="caution">
    <text evidence="11">The sequence shown here is derived from an EMBL/GenBank/DDBJ whole genome shotgun (WGS) entry which is preliminary data.</text>
</comment>
<dbReference type="InterPro" id="IPR011865">
    <property type="entry name" value="CysT_permease"/>
</dbReference>
<reference evidence="12" key="1">
    <citation type="journal article" date="2019" name="Int. J. Syst. Evol. Microbiol.">
        <title>The Global Catalogue of Microorganisms (GCM) 10K type strain sequencing project: providing services to taxonomists for standard genome sequencing and annotation.</title>
        <authorList>
            <consortium name="The Broad Institute Genomics Platform"/>
            <consortium name="The Broad Institute Genome Sequencing Center for Infectious Disease"/>
            <person name="Wu L."/>
            <person name="Ma J."/>
        </authorList>
    </citation>
    <scope>NUCLEOTIDE SEQUENCE [LARGE SCALE GENOMIC DNA]</scope>
    <source>
        <strain evidence="12">CGMCC 1.12286</strain>
    </source>
</reference>
<feature type="transmembrane region" description="Helical" evidence="9">
    <location>
        <begin position="61"/>
        <end position="80"/>
    </location>
</feature>
<keyword evidence="6 9" id="KW-0764">Sulfate transport</keyword>
<keyword evidence="4 9" id="KW-0812">Transmembrane</keyword>
<dbReference type="CDD" id="cd06261">
    <property type="entry name" value="TM_PBP2"/>
    <property type="match status" value="1"/>
</dbReference>
<evidence type="ECO:0000256" key="3">
    <source>
        <dbReference type="ARBA" id="ARBA00022448"/>
    </source>
</evidence>
<dbReference type="NCBIfam" id="TIGR00969">
    <property type="entry name" value="3a0106s02"/>
    <property type="match status" value="1"/>
</dbReference>
<keyword evidence="7 9" id="KW-0472">Membrane</keyword>
<evidence type="ECO:0000313" key="11">
    <source>
        <dbReference type="EMBL" id="MFD1676192.1"/>
    </source>
</evidence>
<feature type="domain" description="ABC transmembrane type-1" evidence="10">
    <location>
        <begin position="54"/>
        <end position="257"/>
    </location>
</feature>
<feature type="transmembrane region" description="Helical" evidence="9">
    <location>
        <begin position="240"/>
        <end position="261"/>
    </location>
</feature>